<dbReference type="EMBL" id="QSCS01000028">
    <property type="protein sequence ID" value="RGY23606.1"/>
    <property type="molecule type" value="Genomic_DNA"/>
</dbReference>
<evidence type="ECO:0000313" key="4">
    <source>
        <dbReference type="Proteomes" id="UP000095657"/>
    </source>
</evidence>
<dbReference type="InterPro" id="IPR041657">
    <property type="entry name" value="HTH_17"/>
</dbReference>
<organism evidence="2 4">
    <name type="scientific">Bacteroides caccae</name>
    <dbReference type="NCBI Taxonomy" id="47678"/>
    <lineage>
        <taxon>Bacteria</taxon>
        <taxon>Pseudomonadati</taxon>
        <taxon>Bacteroidota</taxon>
        <taxon>Bacteroidia</taxon>
        <taxon>Bacteroidales</taxon>
        <taxon>Bacteroidaceae</taxon>
        <taxon>Bacteroides</taxon>
    </lineage>
</organism>
<dbReference type="SUPFAM" id="SSF46955">
    <property type="entry name" value="Putative DNA-binding domain"/>
    <property type="match status" value="1"/>
</dbReference>
<reference evidence="2 4" key="1">
    <citation type="submission" date="2015-09" db="EMBL/GenBank/DDBJ databases">
        <authorList>
            <consortium name="Pathogen Informatics"/>
        </authorList>
    </citation>
    <scope>NUCLEOTIDE SEQUENCE [LARGE SCALE GENOMIC DNA]</scope>
    <source>
        <strain evidence="2 4">2789STDY5834880</strain>
    </source>
</reference>
<name>A0A174Q037_9BACE</name>
<keyword evidence="3" id="KW-0238">DNA-binding</keyword>
<dbReference type="Proteomes" id="UP000095657">
    <property type="component" value="Unassembled WGS sequence"/>
</dbReference>
<feature type="domain" description="Helix-turn-helix" evidence="1">
    <location>
        <begin position="42"/>
        <end position="91"/>
    </location>
</feature>
<reference evidence="3 5" key="2">
    <citation type="submission" date="2018-08" db="EMBL/GenBank/DDBJ databases">
        <title>A genome reference for cultivated species of the human gut microbiota.</title>
        <authorList>
            <person name="Zou Y."/>
            <person name="Xue W."/>
            <person name="Luo G."/>
        </authorList>
    </citation>
    <scope>NUCLEOTIDE SEQUENCE [LARGE SCALE GENOMIC DNA]</scope>
    <source>
        <strain evidence="3 5">OF02-6LB</strain>
    </source>
</reference>
<dbReference type="EMBL" id="CZAI01000006">
    <property type="protein sequence ID" value="CUP64025.1"/>
    <property type="molecule type" value="Genomic_DNA"/>
</dbReference>
<accession>A0A174Q037</accession>
<proteinExistence type="predicted"/>
<evidence type="ECO:0000313" key="2">
    <source>
        <dbReference type="EMBL" id="CUP64025.1"/>
    </source>
</evidence>
<dbReference type="Proteomes" id="UP000284431">
    <property type="component" value="Unassembled WGS sequence"/>
</dbReference>
<dbReference type="RefSeq" id="WP_004313154.1">
    <property type="nucleotide sequence ID" value="NZ_CABMOQ010000018.1"/>
</dbReference>
<dbReference type="InterPro" id="IPR009061">
    <property type="entry name" value="DNA-bd_dom_put_sf"/>
</dbReference>
<sequence>MAEIITRDSEEFKELAGWIKKAGKAVEEATARIRPTVADEHYMTGDEVCALLHISRRTLQTLRDERLVPYTTIGGKLLYPESALYEVLKKNYRDFRRFRK</sequence>
<dbReference type="AlphaFoldDB" id="A0A174Q037"/>
<evidence type="ECO:0000259" key="1">
    <source>
        <dbReference type="Pfam" id="PF12728"/>
    </source>
</evidence>
<dbReference type="GeneID" id="75112437"/>
<dbReference type="GO" id="GO:0003677">
    <property type="term" value="F:DNA binding"/>
    <property type="evidence" value="ECO:0007669"/>
    <property type="project" value="UniProtKB-KW"/>
</dbReference>
<evidence type="ECO:0000313" key="3">
    <source>
        <dbReference type="EMBL" id="RGY23606.1"/>
    </source>
</evidence>
<dbReference type="Pfam" id="PF12728">
    <property type="entry name" value="HTH_17"/>
    <property type="match status" value="1"/>
</dbReference>
<dbReference type="STRING" id="47678.ERS852494_02712"/>
<protein>
    <submittedName>
        <fullName evidence="2">DNA binding domain, excisionase family</fullName>
    </submittedName>
    <submittedName>
        <fullName evidence="3">DNA-binding protein</fullName>
    </submittedName>
</protein>
<dbReference type="PANTHER" id="PTHR34585:SF22">
    <property type="entry name" value="HELIX-TURN-HELIX DOMAIN-CONTAINING PROTEIN"/>
    <property type="match status" value="1"/>
</dbReference>
<evidence type="ECO:0000313" key="5">
    <source>
        <dbReference type="Proteomes" id="UP000284431"/>
    </source>
</evidence>
<dbReference type="PANTHER" id="PTHR34585">
    <property type="match status" value="1"/>
</dbReference>
<gene>
    <name evidence="3" type="ORF">DXA49_16095</name>
    <name evidence="2" type="ORF">ERS852494_02712</name>
</gene>